<accession>A0A4Q2D2U9</accession>
<gene>
    <name evidence="2" type="ORF">EST38_g13193</name>
</gene>
<dbReference type="Proteomes" id="UP000290288">
    <property type="component" value="Unassembled WGS sequence"/>
</dbReference>
<dbReference type="OrthoDB" id="3223806at2759"/>
<reference evidence="2 3" key="1">
    <citation type="submission" date="2019-01" db="EMBL/GenBank/DDBJ databases">
        <title>Draft genome sequence of Psathyrella aberdarensis IHI B618.</title>
        <authorList>
            <person name="Buettner E."/>
            <person name="Kellner H."/>
        </authorList>
    </citation>
    <scope>NUCLEOTIDE SEQUENCE [LARGE SCALE GENOMIC DNA]</scope>
    <source>
        <strain evidence="2 3">IHI B618</strain>
    </source>
</reference>
<evidence type="ECO:0000256" key="1">
    <source>
        <dbReference type="SAM" id="Coils"/>
    </source>
</evidence>
<keyword evidence="1" id="KW-0175">Coiled coil</keyword>
<evidence type="ECO:0008006" key="4">
    <source>
        <dbReference type="Google" id="ProtNLM"/>
    </source>
</evidence>
<keyword evidence="3" id="KW-1185">Reference proteome</keyword>
<dbReference type="Gene3D" id="3.40.50.300">
    <property type="entry name" value="P-loop containing nucleotide triphosphate hydrolases"/>
    <property type="match status" value="1"/>
</dbReference>
<name>A0A4Q2D2U9_9AGAR</name>
<feature type="coiled-coil region" evidence="1">
    <location>
        <begin position="518"/>
        <end position="545"/>
    </location>
</feature>
<dbReference type="SUPFAM" id="SSF52540">
    <property type="entry name" value="P-loop containing nucleoside triphosphate hydrolases"/>
    <property type="match status" value="1"/>
</dbReference>
<organism evidence="2 3">
    <name type="scientific">Candolleomyces aberdarensis</name>
    <dbReference type="NCBI Taxonomy" id="2316362"/>
    <lineage>
        <taxon>Eukaryota</taxon>
        <taxon>Fungi</taxon>
        <taxon>Dikarya</taxon>
        <taxon>Basidiomycota</taxon>
        <taxon>Agaricomycotina</taxon>
        <taxon>Agaricomycetes</taxon>
        <taxon>Agaricomycetidae</taxon>
        <taxon>Agaricales</taxon>
        <taxon>Agaricineae</taxon>
        <taxon>Psathyrellaceae</taxon>
        <taxon>Candolleomyces</taxon>
    </lineage>
</organism>
<proteinExistence type="predicted"/>
<protein>
    <recommendedName>
        <fullName evidence="4">G domain-containing protein</fullName>
    </recommendedName>
</protein>
<evidence type="ECO:0000313" key="3">
    <source>
        <dbReference type="Proteomes" id="UP000290288"/>
    </source>
</evidence>
<dbReference type="AlphaFoldDB" id="A0A4Q2D2U9"/>
<dbReference type="EMBL" id="SDEE01001166">
    <property type="protein sequence ID" value="RXW12661.1"/>
    <property type="molecule type" value="Genomic_DNA"/>
</dbReference>
<sequence length="578" mass="65293">MDCFKDLFSKPEDRPPLSIAVTKDKALANISLTYLDEYDEIGFEVLNPEEQDQEIRHTIDRTVEDLYEALDHICRYYYHRDHVNTNPRAIGEDSVPFSSKFTIDVFKLEGNDEDIYVPSGPNLNIQGTGIELTIGPHNEEDMYGFRITNHTNFTVVPYLFHLDSSNFSITLIYQPGAVAQIGARELPVLFLSGRSSLAVGYGSAGGTPQNLAISSDHLDLEHGYIRLYVSTRYIDLSFLQQGAISDMTRGYGSHIYKPRKRPHPIWDTITVPVLLTRGDERRSRMIGVIGSRGNGKSAFLEELFNSLPGNAGRKPTFATVFIKEYNITLPGRDEESLTLVDLPAFQDDNIVMHVSMLQAVVAYLGKQYQKGHRFWSLIWCYNISKPRFTVIDRLNANLVKDLTGTEENATVLTTYWNEAEEANKHAANTLKTDSPALHRDAHWFEGGESQLKSLFEDGVEFKRFGVFNDPAAQARASITNPLELITTLGSRAGGTLEVQLEASEARDLGGTKAGKRLQSGLEEEIEMKEKEIRGLEMELEQMDEDDYDRAAILEEKIYARQEIERWTEMMAGMKRPIL</sequence>
<comment type="caution">
    <text evidence="2">The sequence shown here is derived from an EMBL/GenBank/DDBJ whole genome shotgun (WGS) entry which is preliminary data.</text>
</comment>
<evidence type="ECO:0000313" key="2">
    <source>
        <dbReference type="EMBL" id="RXW12661.1"/>
    </source>
</evidence>
<dbReference type="InterPro" id="IPR027417">
    <property type="entry name" value="P-loop_NTPase"/>
</dbReference>